<keyword evidence="1" id="KW-0732">Signal</keyword>
<sequence length="398" mass="44921">MPLRLAASLLFCLLLGLACPLQALAEDSASGRGDVNLHKLKSSIRDSYALAETWFIGSLQTDNTFVYLYDPIRRRYARTNNAIRQLMASRLLAELASADPNLMAAHKNNLSHIFTHWYREEDGKGYIYFNDKASLGASGIALRVLAASPYVLQKDGEARYHRKAIRLVRGIQALMAEDGSFKAFFIEPPEDEMMDEDYLLSYYSGEAILGLVEHSRRFKDPLALELAVKAQEHYLGEYVDRMADNYRPFYVPWHTMSLSALYEIDPNPRYAQAIFALNDQLLKIQDTEKYPGRFAASSGSRYTKAHSASDGVYTESLAYALEMARKAGDKEHEAKYLKAIDLAVANLVSLQYTNEHSFLFVGDPKVAGAIRIRSKTLTIRIDCVQHAMDAYRKLMDVL</sequence>
<dbReference type="RefSeq" id="WP_073478853.1">
    <property type="nucleotide sequence ID" value="NZ_FQZU01000054.1"/>
</dbReference>
<name>A0A1M6YZP9_9BACT</name>
<keyword evidence="3" id="KW-1185">Reference proteome</keyword>
<feature type="signal peptide" evidence="1">
    <location>
        <begin position="1"/>
        <end position="25"/>
    </location>
</feature>
<dbReference type="GO" id="GO:0005975">
    <property type="term" value="P:carbohydrate metabolic process"/>
    <property type="evidence" value="ECO:0007669"/>
    <property type="project" value="InterPro"/>
</dbReference>
<organism evidence="2 3">
    <name type="scientific">Desulfatibacillum alkenivorans DSM 16219</name>
    <dbReference type="NCBI Taxonomy" id="1121393"/>
    <lineage>
        <taxon>Bacteria</taxon>
        <taxon>Pseudomonadati</taxon>
        <taxon>Thermodesulfobacteriota</taxon>
        <taxon>Desulfobacteria</taxon>
        <taxon>Desulfobacterales</taxon>
        <taxon>Desulfatibacillaceae</taxon>
        <taxon>Desulfatibacillum</taxon>
    </lineage>
</organism>
<accession>A0A1M6YZP9</accession>
<evidence type="ECO:0000256" key="1">
    <source>
        <dbReference type="SAM" id="SignalP"/>
    </source>
</evidence>
<dbReference type="InterPro" id="IPR008928">
    <property type="entry name" value="6-hairpin_glycosidase_sf"/>
</dbReference>
<dbReference type="SUPFAM" id="SSF48208">
    <property type="entry name" value="Six-hairpin glycosidases"/>
    <property type="match status" value="1"/>
</dbReference>
<dbReference type="Proteomes" id="UP000183994">
    <property type="component" value="Unassembled WGS sequence"/>
</dbReference>
<proteinExistence type="predicted"/>
<dbReference type="STRING" id="1121393.SAMN02745216_04872"/>
<gene>
    <name evidence="2" type="ORF">SAMN02745216_04872</name>
</gene>
<dbReference type="OrthoDB" id="5483785at2"/>
<reference evidence="3" key="1">
    <citation type="submission" date="2016-11" db="EMBL/GenBank/DDBJ databases">
        <authorList>
            <person name="Varghese N."/>
            <person name="Submissions S."/>
        </authorList>
    </citation>
    <scope>NUCLEOTIDE SEQUENCE [LARGE SCALE GENOMIC DNA]</scope>
    <source>
        <strain evidence="3">DSM 16219</strain>
    </source>
</reference>
<dbReference type="PROSITE" id="PS51257">
    <property type="entry name" value="PROKAR_LIPOPROTEIN"/>
    <property type="match status" value="1"/>
</dbReference>
<feature type="chain" id="PRO_5013223562" evidence="1">
    <location>
        <begin position="26"/>
        <end position="398"/>
    </location>
</feature>
<evidence type="ECO:0000313" key="3">
    <source>
        <dbReference type="Proteomes" id="UP000183994"/>
    </source>
</evidence>
<dbReference type="AlphaFoldDB" id="A0A1M6YZP9"/>
<dbReference type="EMBL" id="FQZU01000054">
    <property type="protein sequence ID" value="SHL23600.1"/>
    <property type="molecule type" value="Genomic_DNA"/>
</dbReference>
<protein>
    <submittedName>
        <fullName evidence="2">Uncharacterized protein</fullName>
    </submittedName>
</protein>
<evidence type="ECO:0000313" key="2">
    <source>
        <dbReference type="EMBL" id="SHL23600.1"/>
    </source>
</evidence>